<dbReference type="Pfam" id="PF00293">
    <property type="entry name" value="NUDIX"/>
    <property type="match status" value="1"/>
</dbReference>
<accession>A0A921AWZ3</accession>
<dbReference type="InterPro" id="IPR020084">
    <property type="entry name" value="NUDIX_hydrolase_CS"/>
</dbReference>
<evidence type="ECO:0000256" key="6">
    <source>
        <dbReference type="ARBA" id="ARBA00022801"/>
    </source>
</evidence>
<dbReference type="PROSITE" id="PS00893">
    <property type="entry name" value="NUDIX_BOX"/>
    <property type="match status" value="1"/>
</dbReference>
<reference evidence="12" key="2">
    <citation type="submission" date="2021-09" db="EMBL/GenBank/DDBJ databases">
        <authorList>
            <person name="Gilroy R."/>
        </authorList>
    </citation>
    <scope>NUCLEOTIDE SEQUENCE</scope>
    <source>
        <strain evidence="12">ChiGjej2B2-19336</strain>
    </source>
</reference>
<dbReference type="GO" id="GO:0019677">
    <property type="term" value="P:NAD+ catabolic process"/>
    <property type="evidence" value="ECO:0007669"/>
    <property type="project" value="TreeGrafter"/>
</dbReference>
<feature type="domain" description="Nudix hydrolase" evidence="11">
    <location>
        <begin position="159"/>
        <end position="285"/>
    </location>
</feature>
<dbReference type="InterPro" id="IPR015797">
    <property type="entry name" value="NUDIX_hydrolase-like_dom_sf"/>
</dbReference>
<protein>
    <recommendedName>
        <fullName evidence="4">NAD(+) diphosphatase</fullName>
        <ecNumber evidence="4">3.6.1.22</ecNumber>
    </recommendedName>
</protein>
<keyword evidence="7" id="KW-0460">Magnesium</keyword>
<gene>
    <name evidence="12" type="primary">nudC</name>
    <name evidence="12" type="ORF">K8W16_09460</name>
</gene>
<dbReference type="SUPFAM" id="SSF55811">
    <property type="entry name" value="Nudix"/>
    <property type="match status" value="1"/>
</dbReference>
<comment type="cofactor">
    <cofactor evidence="1">
        <name>Mg(2+)</name>
        <dbReference type="ChEBI" id="CHEBI:18420"/>
    </cofactor>
</comment>
<dbReference type="PANTHER" id="PTHR42904:SF6">
    <property type="entry name" value="NAD-CAPPED RNA HYDROLASE NUDT12"/>
    <property type="match status" value="1"/>
</dbReference>
<evidence type="ECO:0000313" key="12">
    <source>
        <dbReference type="EMBL" id="HJD97857.1"/>
    </source>
</evidence>
<dbReference type="Gene3D" id="3.90.79.10">
    <property type="entry name" value="Nucleoside Triphosphate Pyrophosphohydrolase"/>
    <property type="match status" value="1"/>
</dbReference>
<proteinExistence type="inferred from homology"/>
<dbReference type="NCBIfam" id="NF001299">
    <property type="entry name" value="PRK00241.1"/>
    <property type="match status" value="1"/>
</dbReference>
<comment type="caution">
    <text evidence="12">The sequence shown here is derived from an EMBL/GenBank/DDBJ whole genome shotgun (WGS) entry which is preliminary data.</text>
</comment>
<keyword evidence="8" id="KW-0520">NAD</keyword>
<dbReference type="RefSeq" id="WP_304122924.1">
    <property type="nucleotide sequence ID" value="NZ_DYZA01000190.1"/>
</dbReference>
<evidence type="ECO:0000256" key="10">
    <source>
        <dbReference type="RuleBase" id="RU003476"/>
    </source>
</evidence>
<dbReference type="AlphaFoldDB" id="A0A921AWZ3"/>
<evidence type="ECO:0000313" key="13">
    <source>
        <dbReference type="Proteomes" id="UP000698963"/>
    </source>
</evidence>
<evidence type="ECO:0000259" key="11">
    <source>
        <dbReference type="PROSITE" id="PS51462"/>
    </source>
</evidence>
<evidence type="ECO:0000256" key="4">
    <source>
        <dbReference type="ARBA" id="ARBA00012381"/>
    </source>
</evidence>
<name>A0A921AWZ3_9BACT</name>
<dbReference type="Gene3D" id="3.90.79.20">
    <property type="match status" value="1"/>
</dbReference>
<dbReference type="Proteomes" id="UP000698963">
    <property type="component" value="Unassembled WGS sequence"/>
</dbReference>
<dbReference type="EMBL" id="DYZA01000190">
    <property type="protein sequence ID" value="HJD97857.1"/>
    <property type="molecule type" value="Genomic_DNA"/>
</dbReference>
<dbReference type="EC" id="3.6.1.22" evidence="4"/>
<dbReference type="InterPro" id="IPR049734">
    <property type="entry name" value="NudC-like_C"/>
</dbReference>
<evidence type="ECO:0000256" key="1">
    <source>
        <dbReference type="ARBA" id="ARBA00001946"/>
    </source>
</evidence>
<dbReference type="PRINTS" id="PR00502">
    <property type="entry name" value="NUDIXFAMILY"/>
</dbReference>
<evidence type="ECO:0000256" key="8">
    <source>
        <dbReference type="ARBA" id="ARBA00023027"/>
    </source>
</evidence>
<keyword evidence="5" id="KW-0479">Metal-binding</keyword>
<evidence type="ECO:0000256" key="7">
    <source>
        <dbReference type="ARBA" id="ARBA00022842"/>
    </source>
</evidence>
<dbReference type="GO" id="GO:0046872">
    <property type="term" value="F:metal ion binding"/>
    <property type="evidence" value="ECO:0007669"/>
    <property type="project" value="UniProtKB-KW"/>
</dbReference>
<dbReference type="GO" id="GO:0005829">
    <property type="term" value="C:cytosol"/>
    <property type="evidence" value="ECO:0007669"/>
    <property type="project" value="TreeGrafter"/>
</dbReference>
<dbReference type="Pfam" id="PF09297">
    <property type="entry name" value="Zn_ribbon_NUD"/>
    <property type="match status" value="1"/>
</dbReference>
<dbReference type="PROSITE" id="PS51462">
    <property type="entry name" value="NUDIX"/>
    <property type="match status" value="1"/>
</dbReference>
<dbReference type="PANTHER" id="PTHR42904">
    <property type="entry name" value="NUDIX HYDROLASE, NUDC SUBFAMILY"/>
    <property type="match status" value="1"/>
</dbReference>
<comment type="cofactor">
    <cofactor evidence="2">
        <name>Zn(2+)</name>
        <dbReference type="ChEBI" id="CHEBI:29105"/>
    </cofactor>
</comment>
<dbReference type="GO" id="GO:0006742">
    <property type="term" value="P:NADP+ catabolic process"/>
    <property type="evidence" value="ECO:0007669"/>
    <property type="project" value="TreeGrafter"/>
</dbReference>
<organism evidence="12 13">
    <name type="scientific">Mailhella massiliensis</name>
    <dbReference type="NCBI Taxonomy" id="1903261"/>
    <lineage>
        <taxon>Bacteria</taxon>
        <taxon>Pseudomonadati</taxon>
        <taxon>Thermodesulfobacteriota</taxon>
        <taxon>Desulfovibrionia</taxon>
        <taxon>Desulfovibrionales</taxon>
        <taxon>Desulfovibrionaceae</taxon>
        <taxon>Mailhella</taxon>
    </lineage>
</organism>
<reference evidence="12" key="1">
    <citation type="journal article" date="2021" name="PeerJ">
        <title>Extensive microbial diversity within the chicken gut microbiome revealed by metagenomics and culture.</title>
        <authorList>
            <person name="Gilroy R."/>
            <person name="Ravi A."/>
            <person name="Getino M."/>
            <person name="Pursley I."/>
            <person name="Horton D.L."/>
            <person name="Alikhan N.F."/>
            <person name="Baker D."/>
            <person name="Gharbi K."/>
            <person name="Hall N."/>
            <person name="Watson M."/>
            <person name="Adriaenssens E.M."/>
            <person name="Foster-Nyarko E."/>
            <person name="Jarju S."/>
            <person name="Secka A."/>
            <person name="Antonio M."/>
            <person name="Oren A."/>
            <person name="Chaudhuri R.R."/>
            <person name="La Ragione R."/>
            <person name="Hildebrand F."/>
            <person name="Pallen M.J."/>
        </authorList>
    </citation>
    <scope>NUCLEOTIDE SEQUENCE</scope>
    <source>
        <strain evidence="12">ChiGjej2B2-19336</strain>
    </source>
</reference>
<evidence type="ECO:0000256" key="9">
    <source>
        <dbReference type="ARBA" id="ARBA00023679"/>
    </source>
</evidence>
<dbReference type="CDD" id="cd03429">
    <property type="entry name" value="NUDIX_NADH_pyrophosphatase_Nudt13"/>
    <property type="match status" value="1"/>
</dbReference>
<dbReference type="InterPro" id="IPR050241">
    <property type="entry name" value="NAD-cap_RNA_hydrolase_NudC"/>
</dbReference>
<dbReference type="InterPro" id="IPR015376">
    <property type="entry name" value="Znr_NADH_PPase"/>
</dbReference>
<dbReference type="InterPro" id="IPR000086">
    <property type="entry name" value="NUDIX_hydrolase_dom"/>
</dbReference>
<evidence type="ECO:0000256" key="2">
    <source>
        <dbReference type="ARBA" id="ARBA00001947"/>
    </source>
</evidence>
<comment type="catalytic activity">
    <reaction evidence="9">
        <text>a 5'-end NAD(+)-phospho-ribonucleoside in mRNA + H2O = a 5'-end phospho-adenosine-phospho-ribonucleoside in mRNA + beta-nicotinamide D-ribonucleotide + 2 H(+)</text>
        <dbReference type="Rhea" id="RHEA:60876"/>
        <dbReference type="Rhea" id="RHEA-COMP:15698"/>
        <dbReference type="Rhea" id="RHEA-COMP:15719"/>
        <dbReference type="ChEBI" id="CHEBI:14649"/>
        <dbReference type="ChEBI" id="CHEBI:15377"/>
        <dbReference type="ChEBI" id="CHEBI:15378"/>
        <dbReference type="ChEBI" id="CHEBI:144029"/>
        <dbReference type="ChEBI" id="CHEBI:144051"/>
    </reaction>
    <physiologicalReaction direction="left-to-right" evidence="9">
        <dbReference type="Rhea" id="RHEA:60877"/>
    </physiologicalReaction>
</comment>
<evidence type="ECO:0000256" key="3">
    <source>
        <dbReference type="ARBA" id="ARBA00009595"/>
    </source>
</evidence>
<keyword evidence="6 10" id="KW-0378">Hydrolase</keyword>
<dbReference type="GO" id="GO:0035529">
    <property type="term" value="F:NADH pyrophosphatase activity"/>
    <property type="evidence" value="ECO:0007669"/>
    <property type="project" value="TreeGrafter"/>
</dbReference>
<comment type="similarity">
    <text evidence="3">Belongs to the Nudix hydrolase family. NudC subfamily.</text>
</comment>
<evidence type="ECO:0000256" key="5">
    <source>
        <dbReference type="ARBA" id="ARBA00022723"/>
    </source>
</evidence>
<dbReference type="InterPro" id="IPR020476">
    <property type="entry name" value="Nudix_hydrolase"/>
</dbReference>
<sequence length="288" mass="31679">MIQDIAPWRLRNEFMDAAPEPGDLVIDMSPEGVLTPEGELSFPTVEEWRAFGMDAALLYAFRLVRQGESGAAESTEERFFLALREKGAEAPAPQGWRRAMPAALRGEFPGPMAYAAATGWHLFLWYDNARHCGRCGEKLAPSATERAMLCPACKAVHYPRIAPCVIVAVTSGEKLLLTRYARPGAKNLVLVAGFVEAGETAEEAARREVMEETGLKVKNLRYFGSQPWGFSGTLALGYVAELDGPDEIRLDTSELAEALWVERSHIPPCPDSASLTMEMISRFSRGEL</sequence>